<dbReference type="Gene3D" id="2.60.40.10">
    <property type="entry name" value="Immunoglobulins"/>
    <property type="match status" value="2"/>
</dbReference>
<dbReference type="Proteomes" id="UP000007646">
    <property type="component" value="Unassembled WGS sequence"/>
</dbReference>
<keyword evidence="6" id="KW-0812">Transmembrane</keyword>
<feature type="domain" description="Ig-like" evidence="7">
    <location>
        <begin position="27"/>
        <end position="124"/>
    </location>
</feature>
<proteinExistence type="predicted"/>
<dbReference type="InterPro" id="IPR003598">
    <property type="entry name" value="Ig_sub2"/>
</dbReference>
<accession>G3T5B0</accession>
<keyword evidence="6" id="KW-1133">Transmembrane helix</keyword>
<protein>
    <submittedName>
        <fullName evidence="8">Signal regulatory protein beta 2</fullName>
    </submittedName>
</protein>
<dbReference type="InterPro" id="IPR013783">
    <property type="entry name" value="Ig-like_fold"/>
</dbReference>
<keyword evidence="4" id="KW-0393">Immunoglobulin domain</keyword>
<sequence>SFVSSLPLRAPSPSCPVRGLSTSVSGPSEQRSGNEWQVLQPEGPMRVAEGEALLLRCTVVGSSVDDMIRWIRVRNQDQQEIYNFKHGFFPGVMPMTQRTLESLNWDYSIRIHKVTREDAGTYHCVRFDGLSQHLEETLNEGTSVLVKGAEDPEPDLWIIQPQESVSVTTGDTVILNCTVLGNGPPGPIRWFRGTGLSREAIYNFEGISHPNVTAVRASDNDFSILLEGISIEDAGTYYCVKFQRKLNRQYLSGQGTRLTVRAKPTSLQEGEFIYGSSDWTSLTGLLSTFLLAVLGLKAVTLAALLLALAVHRRRTWQEGFKIPESAELCTSLYGSKGQG</sequence>
<keyword evidence="1" id="KW-0732">Signal</keyword>
<evidence type="ECO:0000259" key="7">
    <source>
        <dbReference type="PROSITE" id="PS50835"/>
    </source>
</evidence>
<dbReference type="GeneTree" id="ENSGT00960000186656"/>
<dbReference type="STRING" id="9785.ENSLAFP00000008613"/>
<evidence type="ECO:0000256" key="1">
    <source>
        <dbReference type="ARBA" id="ARBA00022729"/>
    </source>
</evidence>
<reference evidence="8 9" key="1">
    <citation type="submission" date="2009-06" db="EMBL/GenBank/DDBJ databases">
        <title>The Genome Sequence of Loxodonta africana (African elephant).</title>
        <authorList>
            <person name="Di Palma F."/>
            <person name="Heiman D."/>
            <person name="Young S."/>
            <person name="Johnson J."/>
            <person name="Lander E.S."/>
            <person name="Lindblad-Toh K."/>
        </authorList>
    </citation>
    <scope>NUCLEOTIDE SEQUENCE [LARGE SCALE GENOMIC DNA]</scope>
    <source>
        <strain evidence="8 9">Isolate ISIS603380</strain>
    </source>
</reference>
<dbReference type="AlphaFoldDB" id="G3T5B0"/>
<dbReference type="HOGENOM" id="CLU_073754_0_0_1"/>
<gene>
    <name evidence="8" type="primary">SIRPB2</name>
</gene>
<dbReference type="InterPro" id="IPR013106">
    <property type="entry name" value="Ig_V-set"/>
</dbReference>
<dbReference type="PROSITE" id="PS50835">
    <property type="entry name" value="IG_LIKE"/>
    <property type="match status" value="2"/>
</dbReference>
<evidence type="ECO:0000313" key="9">
    <source>
        <dbReference type="Proteomes" id="UP000007646"/>
    </source>
</evidence>
<evidence type="ECO:0000256" key="4">
    <source>
        <dbReference type="ARBA" id="ARBA00023319"/>
    </source>
</evidence>
<dbReference type="FunFam" id="2.60.40.10:FF:000295">
    <property type="entry name" value="Tyrosine-protein phosphatase non-receptor type substrate 1"/>
    <property type="match status" value="1"/>
</dbReference>
<evidence type="ECO:0000256" key="6">
    <source>
        <dbReference type="SAM" id="Phobius"/>
    </source>
</evidence>
<evidence type="ECO:0000256" key="3">
    <source>
        <dbReference type="ARBA" id="ARBA00023180"/>
    </source>
</evidence>
<evidence type="ECO:0000256" key="2">
    <source>
        <dbReference type="ARBA" id="ARBA00023157"/>
    </source>
</evidence>
<evidence type="ECO:0000256" key="5">
    <source>
        <dbReference type="SAM" id="MobiDB-lite"/>
    </source>
</evidence>
<dbReference type="InterPro" id="IPR051755">
    <property type="entry name" value="Ig-like_CS_Receptor"/>
</dbReference>
<dbReference type="SMART" id="SM00408">
    <property type="entry name" value="IGc2"/>
    <property type="match status" value="2"/>
</dbReference>
<keyword evidence="2" id="KW-1015">Disulfide bond</keyword>
<evidence type="ECO:0000313" key="8">
    <source>
        <dbReference type="Ensembl" id="ENSLAFP00000008613.2"/>
    </source>
</evidence>
<dbReference type="InterPro" id="IPR007110">
    <property type="entry name" value="Ig-like_dom"/>
</dbReference>
<organism evidence="8 9">
    <name type="scientific">Loxodonta africana</name>
    <name type="common">African elephant</name>
    <dbReference type="NCBI Taxonomy" id="9785"/>
    <lineage>
        <taxon>Eukaryota</taxon>
        <taxon>Metazoa</taxon>
        <taxon>Chordata</taxon>
        <taxon>Craniata</taxon>
        <taxon>Vertebrata</taxon>
        <taxon>Euteleostomi</taxon>
        <taxon>Mammalia</taxon>
        <taxon>Eutheria</taxon>
        <taxon>Afrotheria</taxon>
        <taxon>Proboscidea</taxon>
        <taxon>Elephantidae</taxon>
        <taxon>Loxodonta</taxon>
    </lineage>
</organism>
<keyword evidence="3" id="KW-0325">Glycoprotein</keyword>
<reference evidence="8" key="3">
    <citation type="submission" date="2025-09" db="UniProtKB">
        <authorList>
            <consortium name="Ensembl"/>
        </authorList>
    </citation>
    <scope>IDENTIFICATION</scope>
    <source>
        <strain evidence="8">Isolate ISIS603380</strain>
    </source>
</reference>
<reference evidence="8" key="2">
    <citation type="submission" date="2025-08" db="UniProtKB">
        <authorList>
            <consortium name="Ensembl"/>
        </authorList>
    </citation>
    <scope>IDENTIFICATION</scope>
    <source>
        <strain evidence="8">Isolate ISIS603380</strain>
    </source>
</reference>
<keyword evidence="6" id="KW-0472">Membrane</keyword>
<feature type="compositionally biased region" description="Polar residues" evidence="5">
    <location>
        <begin position="20"/>
        <end position="34"/>
    </location>
</feature>
<dbReference type="FunCoup" id="G3T5B0">
    <property type="interactions" value="147"/>
</dbReference>
<dbReference type="SUPFAM" id="SSF48726">
    <property type="entry name" value="Immunoglobulin"/>
    <property type="match status" value="2"/>
</dbReference>
<feature type="region of interest" description="Disordered" evidence="5">
    <location>
        <begin position="1"/>
        <end position="34"/>
    </location>
</feature>
<feature type="domain" description="Ig-like" evidence="7">
    <location>
        <begin position="154"/>
        <end position="239"/>
    </location>
</feature>
<dbReference type="SMART" id="SM00406">
    <property type="entry name" value="IGv"/>
    <property type="match status" value="2"/>
</dbReference>
<feature type="transmembrane region" description="Helical" evidence="6">
    <location>
        <begin position="285"/>
        <end position="310"/>
    </location>
</feature>
<dbReference type="SMART" id="SM00409">
    <property type="entry name" value="IG"/>
    <property type="match status" value="2"/>
</dbReference>
<dbReference type="InParanoid" id="G3T5B0"/>
<dbReference type="Pfam" id="PF07686">
    <property type="entry name" value="V-set"/>
    <property type="match status" value="2"/>
</dbReference>
<dbReference type="PANTHER" id="PTHR19971">
    <property type="entry name" value="SIGNAL-REGULATORY PROTEIN BETA"/>
    <property type="match status" value="1"/>
</dbReference>
<dbReference type="InterPro" id="IPR003599">
    <property type="entry name" value="Ig_sub"/>
</dbReference>
<dbReference type="InterPro" id="IPR036179">
    <property type="entry name" value="Ig-like_dom_sf"/>
</dbReference>
<name>G3T5B0_LOXAF</name>
<keyword evidence="9" id="KW-1185">Reference proteome</keyword>
<dbReference type="Ensembl" id="ENSLAFT00000010283.2">
    <property type="protein sequence ID" value="ENSLAFP00000008613.2"/>
    <property type="gene ID" value="ENSLAFG00000010283.2"/>
</dbReference>
<dbReference type="OMA" id="PCSWLLA"/>
<dbReference type="eggNOG" id="ENOG502SR6W">
    <property type="taxonomic scope" value="Eukaryota"/>
</dbReference>